<feature type="region of interest" description="Disordered" evidence="1">
    <location>
        <begin position="42"/>
        <end position="61"/>
    </location>
</feature>
<dbReference type="PROSITE" id="PS51300">
    <property type="entry name" value="NIRD"/>
    <property type="match status" value="1"/>
</dbReference>
<dbReference type="PROSITE" id="PS51257">
    <property type="entry name" value="PROKAR_LIPOPROTEIN"/>
    <property type="match status" value="1"/>
</dbReference>
<dbReference type="OrthoDB" id="7428913at2"/>
<keyword evidence="4" id="KW-1185">Reference proteome</keyword>
<feature type="signal peptide" evidence="2">
    <location>
        <begin position="1"/>
        <end position="21"/>
    </location>
</feature>
<evidence type="ECO:0000256" key="1">
    <source>
        <dbReference type="SAM" id="MobiDB-lite"/>
    </source>
</evidence>
<sequence>MRLAAPLLACAIVPLSGGCIAKTALDVATAPVRVASKAVDLATTSQSEADEKRGRELRKREERVGKLERRYAQEMDRCDAGDETACAGARATYAEIQAILPTIPVEPTD</sequence>
<evidence type="ECO:0000256" key="2">
    <source>
        <dbReference type="SAM" id="SignalP"/>
    </source>
</evidence>
<gene>
    <name evidence="3" type="ORF">AB433_16430</name>
</gene>
<proteinExistence type="predicted"/>
<organism evidence="3 4">
    <name type="scientific">Croceicoccus naphthovorans</name>
    <dbReference type="NCBI Taxonomy" id="1348774"/>
    <lineage>
        <taxon>Bacteria</taxon>
        <taxon>Pseudomonadati</taxon>
        <taxon>Pseudomonadota</taxon>
        <taxon>Alphaproteobacteria</taxon>
        <taxon>Sphingomonadales</taxon>
        <taxon>Erythrobacteraceae</taxon>
        <taxon>Croceicoccus</taxon>
    </lineage>
</organism>
<dbReference type="EMBL" id="CP011770">
    <property type="protein sequence ID" value="AKM11199.1"/>
    <property type="molecule type" value="Genomic_DNA"/>
</dbReference>
<feature type="chain" id="PRO_5043534114" evidence="2">
    <location>
        <begin position="22"/>
        <end position="109"/>
    </location>
</feature>
<dbReference type="RefSeq" id="WP_047822541.1">
    <property type="nucleotide sequence ID" value="NZ_CP011770.1"/>
</dbReference>
<evidence type="ECO:0000313" key="3">
    <source>
        <dbReference type="EMBL" id="AKM11199.1"/>
    </source>
</evidence>
<reference evidence="3 4" key="1">
    <citation type="submission" date="2015-06" db="EMBL/GenBank/DDBJ databases">
        <authorList>
            <person name="Zeng Y."/>
            <person name="Huang Y."/>
        </authorList>
    </citation>
    <scope>NUCLEOTIDE SEQUENCE [LARGE SCALE GENOMIC DNA]</scope>
    <source>
        <strain evidence="3 4">PQ-2</strain>
    </source>
</reference>
<accession>A0A0G3XKT5</accession>
<keyword evidence="2" id="KW-0732">Signal</keyword>
<dbReference type="KEGG" id="cna:AB433_16430"/>
<name>A0A0G3XKT5_9SPHN</name>
<evidence type="ECO:0000313" key="4">
    <source>
        <dbReference type="Proteomes" id="UP000035287"/>
    </source>
</evidence>
<feature type="compositionally biased region" description="Basic and acidic residues" evidence="1">
    <location>
        <begin position="49"/>
        <end position="61"/>
    </location>
</feature>
<protein>
    <submittedName>
        <fullName evidence="3">Uncharacterized protein</fullName>
    </submittedName>
</protein>
<dbReference type="Proteomes" id="UP000035287">
    <property type="component" value="Chromosome"/>
</dbReference>
<dbReference type="AlphaFoldDB" id="A0A0G3XKT5"/>
<dbReference type="PATRIC" id="fig|1348774.3.peg.3449"/>